<gene>
    <name evidence="1" type="ORF">H9853_12250</name>
</gene>
<dbReference type="Pfam" id="PF11199">
    <property type="entry name" value="DUF2891"/>
    <property type="match status" value="1"/>
</dbReference>
<accession>A0A9D1WB36</accession>
<organism evidence="1 2">
    <name type="scientific">Candidatus Sphingobacterium stercoripullorum</name>
    <dbReference type="NCBI Taxonomy" id="2838759"/>
    <lineage>
        <taxon>Bacteria</taxon>
        <taxon>Pseudomonadati</taxon>
        <taxon>Bacteroidota</taxon>
        <taxon>Sphingobacteriia</taxon>
        <taxon>Sphingobacteriales</taxon>
        <taxon>Sphingobacteriaceae</taxon>
        <taxon>Sphingobacterium</taxon>
    </lineage>
</organism>
<dbReference type="Proteomes" id="UP000824156">
    <property type="component" value="Unassembled WGS sequence"/>
</dbReference>
<name>A0A9D1WB36_9SPHI</name>
<dbReference type="AlphaFoldDB" id="A0A9D1WB36"/>
<comment type="caution">
    <text evidence="1">The sequence shown here is derived from an EMBL/GenBank/DDBJ whole genome shotgun (WGS) entry which is preliminary data.</text>
</comment>
<evidence type="ECO:0000313" key="1">
    <source>
        <dbReference type="EMBL" id="HIX55785.1"/>
    </source>
</evidence>
<dbReference type="EMBL" id="DXEZ01000343">
    <property type="protein sequence ID" value="HIX55785.1"/>
    <property type="molecule type" value="Genomic_DNA"/>
</dbReference>
<reference evidence="1" key="2">
    <citation type="submission" date="2021-04" db="EMBL/GenBank/DDBJ databases">
        <authorList>
            <person name="Gilroy R."/>
        </authorList>
    </citation>
    <scope>NUCLEOTIDE SEQUENCE</scope>
    <source>
        <strain evidence="1">1719</strain>
    </source>
</reference>
<proteinExistence type="predicted"/>
<reference evidence="1" key="1">
    <citation type="journal article" date="2021" name="PeerJ">
        <title>Extensive microbial diversity within the chicken gut microbiome revealed by metagenomics and culture.</title>
        <authorList>
            <person name="Gilroy R."/>
            <person name="Ravi A."/>
            <person name="Getino M."/>
            <person name="Pursley I."/>
            <person name="Horton D.L."/>
            <person name="Alikhan N.F."/>
            <person name="Baker D."/>
            <person name="Gharbi K."/>
            <person name="Hall N."/>
            <person name="Watson M."/>
            <person name="Adriaenssens E.M."/>
            <person name="Foster-Nyarko E."/>
            <person name="Jarju S."/>
            <person name="Secka A."/>
            <person name="Antonio M."/>
            <person name="Oren A."/>
            <person name="Chaudhuri R.R."/>
            <person name="La Ragione R."/>
            <person name="Hildebrand F."/>
            <person name="Pallen M.J."/>
        </authorList>
    </citation>
    <scope>NUCLEOTIDE SEQUENCE</scope>
    <source>
        <strain evidence="1">1719</strain>
    </source>
</reference>
<evidence type="ECO:0000313" key="2">
    <source>
        <dbReference type="Proteomes" id="UP000824156"/>
    </source>
</evidence>
<feature type="non-terminal residue" evidence="1">
    <location>
        <position position="343"/>
    </location>
</feature>
<dbReference type="PROSITE" id="PS51257">
    <property type="entry name" value="PROKAR_LIPOPROTEIN"/>
    <property type="match status" value="1"/>
</dbReference>
<protein>
    <submittedName>
        <fullName evidence="1">DUF2891 domain-containing protein</fullName>
    </submittedName>
</protein>
<sequence>MRTPICNLMLLIAVLLTSCQQEIKKEAEKSTSGIPQVPTLDVKLAERILALPKGCIVQEYPNKLGQTLGSSGDLKTPKELRPIFYGCFDWHSSVHGYWSIIKILKDFPELDSNGQVRNTLSEHITDEHVATELAFFKDENNSNFERTYGWAWLFTLQKELTDWTEDHQAQQWADMLQPLASELVRKYEEYLPKLTFPIRTGTHDNTAFGLSLSLDYARSTGDKEFESLIVTHAKRLYESDKGCPIHYEPSGHDFLSPCLEEAYLMSKIMPEAEFSVWLEDFLPQLMDENLQLEPAKVTDRSDGHLVHLDGLNFSRSTCLSGIASKLGGRDHLKRLAAEHLTYS</sequence>
<dbReference type="InterPro" id="IPR021365">
    <property type="entry name" value="DUF2891"/>
</dbReference>